<dbReference type="InterPro" id="IPR036412">
    <property type="entry name" value="HAD-like_sf"/>
</dbReference>
<dbReference type="InterPro" id="IPR001757">
    <property type="entry name" value="P_typ_ATPase"/>
</dbReference>
<dbReference type="InterPro" id="IPR027256">
    <property type="entry name" value="P-typ_ATPase_IB"/>
</dbReference>
<evidence type="ECO:0000256" key="10">
    <source>
        <dbReference type="ARBA" id="ARBA00022989"/>
    </source>
</evidence>
<keyword evidence="16" id="KW-1185">Reference proteome</keyword>
<dbReference type="RefSeq" id="WP_214418295.1">
    <property type="nucleotide sequence ID" value="NZ_CP075546.1"/>
</dbReference>
<evidence type="ECO:0000256" key="4">
    <source>
        <dbReference type="ARBA" id="ARBA00022475"/>
    </source>
</evidence>
<dbReference type="InterPro" id="IPR023299">
    <property type="entry name" value="ATPase_P-typ_cyto_dom_N"/>
</dbReference>
<evidence type="ECO:0000256" key="7">
    <source>
        <dbReference type="ARBA" id="ARBA00022741"/>
    </source>
</evidence>
<evidence type="ECO:0000256" key="6">
    <source>
        <dbReference type="ARBA" id="ARBA00022723"/>
    </source>
</evidence>
<protein>
    <submittedName>
        <fullName evidence="15">Heavy metal translocating P-type ATPase</fullName>
    </submittedName>
</protein>
<feature type="transmembrane region" description="Helical" evidence="13">
    <location>
        <begin position="405"/>
        <end position="427"/>
    </location>
</feature>
<dbReference type="PANTHER" id="PTHR43520">
    <property type="entry name" value="ATP7, ISOFORM B"/>
    <property type="match status" value="1"/>
</dbReference>
<dbReference type="PROSITE" id="PS01047">
    <property type="entry name" value="HMA_1"/>
    <property type="match status" value="2"/>
</dbReference>
<dbReference type="GO" id="GO:0055070">
    <property type="term" value="P:copper ion homeostasis"/>
    <property type="evidence" value="ECO:0007669"/>
    <property type="project" value="TreeGrafter"/>
</dbReference>
<dbReference type="InterPro" id="IPR008250">
    <property type="entry name" value="ATPase_P-typ_transduc_dom_A_sf"/>
</dbReference>
<dbReference type="SUPFAM" id="SSF81665">
    <property type="entry name" value="Calcium ATPase, transmembrane domain M"/>
    <property type="match status" value="1"/>
</dbReference>
<dbReference type="Gene3D" id="3.40.50.1000">
    <property type="entry name" value="HAD superfamily/HAD-like"/>
    <property type="match status" value="1"/>
</dbReference>
<dbReference type="SUPFAM" id="SSF56784">
    <property type="entry name" value="HAD-like"/>
    <property type="match status" value="1"/>
</dbReference>
<comment type="subcellular location">
    <subcellularLocation>
        <location evidence="1">Cell membrane</location>
        <topology evidence="1">Multi-pass membrane protein</topology>
    </subcellularLocation>
</comment>
<dbReference type="SUPFAM" id="SSF55008">
    <property type="entry name" value="HMA, heavy metal-associated domain"/>
    <property type="match status" value="2"/>
</dbReference>
<dbReference type="Pfam" id="PF00122">
    <property type="entry name" value="E1-E2_ATPase"/>
    <property type="match status" value="1"/>
</dbReference>
<evidence type="ECO:0000313" key="16">
    <source>
        <dbReference type="Proteomes" id="UP000680656"/>
    </source>
</evidence>
<feature type="transmembrane region" description="Helical" evidence="13">
    <location>
        <begin position="253"/>
        <end position="271"/>
    </location>
</feature>
<dbReference type="FunFam" id="3.30.70.100:FF:000001">
    <property type="entry name" value="ATPase copper transporting beta"/>
    <property type="match status" value="1"/>
</dbReference>
<keyword evidence="4" id="KW-1003">Cell membrane</keyword>
<dbReference type="InterPro" id="IPR036163">
    <property type="entry name" value="HMA_dom_sf"/>
</dbReference>
<keyword evidence="9" id="KW-1278">Translocase</keyword>
<feature type="domain" description="HMA" evidence="14">
    <location>
        <begin position="75"/>
        <end position="141"/>
    </location>
</feature>
<dbReference type="Pfam" id="PF00702">
    <property type="entry name" value="Hydrolase"/>
    <property type="match status" value="1"/>
</dbReference>
<evidence type="ECO:0000313" key="15">
    <source>
        <dbReference type="EMBL" id="QVV87474.1"/>
    </source>
</evidence>
<dbReference type="InterPro" id="IPR018303">
    <property type="entry name" value="ATPase_P-typ_P_site"/>
</dbReference>
<dbReference type="PROSITE" id="PS00154">
    <property type="entry name" value="ATPASE_E1_E2"/>
    <property type="match status" value="1"/>
</dbReference>
<evidence type="ECO:0000256" key="2">
    <source>
        <dbReference type="ARBA" id="ARBA00006024"/>
    </source>
</evidence>
<keyword evidence="7" id="KW-0547">Nucleotide-binding</keyword>
<feature type="transmembrane region" description="Helical" evidence="13">
    <location>
        <begin position="439"/>
        <end position="464"/>
    </location>
</feature>
<dbReference type="NCBIfam" id="TIGR01525">
    <property type="entry name" value="ATPase-IB_hvy"/>
    <property type="match status" value="1"/>
</dbReference>
<proteinExistence type="inferred from homology"/>
<dbReference type="PANTHER" id="PTHR43520:SF8">
    <property type="entry name" value="P-TYPE CU(+) TRANSPORTER"/>
    <property type="match status" value="1"/>
</dbReference>
<reference evidence="15 16" key="1">
    <citation type="submission" date="2021-05" db="EMBL/GenBank/DDBJ databases">
        <title>A novel Methanospirillum isolate from a pyrite-forming mixed culture.</title>
        <authorList>
            <person name="Bunk B."/>
            <person name="Sproer C."/>
            <person name="Spring S."/>
            <person name="Pester M."/>
        </authorList>
    </citation>
    <scope>NUCLEOTIDE SEQUENCE [LARGE SCALE GENOMIC DNA]</scope>
    <source>
        <strain evidence="15 16">J.3.6.1-F.2.7.3</strain>
    </source>
</reference>
<dbReference type="SFLD" id="SFLDS00003">
    <property type="entry name" value="Haloacid_Dehalogenase"/>
    <property type="match status" value="1"/>
</dbReference>
<dbReference type="Pfam" id="PF04945">
    <property type="entry name" value="YHS"/>
    <property type="match status" value="1"/>
</dbReference>
<dbReference type="SMART" id="SM00746">
    <property type="entry name" value="TRASH"/>
    <property type="match status" value="1"/>
</dbReference>
<keyword evidence="10 13" id="KW-1133">Transmembrane helix</keyword>
<keyword evidence="3" id="KW-0813">Transport</keyword>
<dbReference type="InterPro" id="IPR007029">
    <property type="entry name" value="YHS_dom"/>
</dbReference>
<keyword evidence="12 13" id="KW-0472">Membrane</keyword>
<keyword evidence="5 13" id="KW-0812">Transmembrane</keyword>
<evidence type="ECO:0000256" key="12">
    <source>
        <dbReference type="ARBA" id="ARBA00023136"/>
    </source>
</evidence>
<evidence type="ECO:0000259" key="14">
    <source>
        <dbReference type="PROSITE" id="PS50846"/>
    </source>
</evidence>
<dbReference type="SFLD" id="SFLDF00027">
    <property type="entry name" value="p-type_atpase"/>
    <property type="match status" value="1"/>
</dbReference>
<comment type="similarity">
    <text evidence="2">Belongs to the cation transport ATPase (P-type) (TC 3.A.3) family. Type IB subfamily.</text>
</comment>
<evidence type="ECO:0000256" key="5">
    <source>
        <dbReference type="ARBA" id="ARBA00022692"/>
    </source>
</evidence>
<dbReference type="Gene3D" id="3.40.1110.10">
    <property type="entry name" value="Calcium-transporting ATPase, cytoplasmic domain N"/>
    <property type="match status" value="1"/>
</dbReference>
<dbReference type="NCBIfam" id="TIGR01511">
    <property type="entry name" value="ATPase-IB1_Cu"/>
    <property type="match status" value="1"/>
</dbReference>
<feature type="transmembrane region" description="Helical" evidence="13">
    <location>
        <begin position="776"/>
        <end position="795"/>
    </location>
</feature>
<evidence type="ECO:0000256" key="11">
    <source>
        <dbReference type="ARBA" id="ARBA00023065"/>
    </source>
</evidence>
<dbReference type="PRINTS" id="PR00119">
    <property type="entry name" value="CATATPASE"/>
</dbReference>
<dbReference type="Gene3D" id="2.70.150.10">
    <property type="entry name" value="Calcium-transporting ATPase, cytoplasmic transduction domain A"/>
    <property type="match status" value="1"/>
</dbReference>
<dbReference type="Proteomes" id="UP000680656">
    <property type="component" value="Chromosome"/>
</dbReference>
<dbReference type="GO" id="GO:0005524">
    <property type="term" value="F:ATP binding"/>
    <property type="evidence" value="ECO:0007669"/>
    <property type="project" value="UniProtKB-KW"/>
</dbReference>
<feature type="transmembrane region" description="Helical" evidence="13">
    <location>
        <begin position="163"/>
        <end position="183"/>
    </location>
</feature>
<dbReference type="InterPro" id="IPR012348">
    <property type="entry name" value="RNR-like"/>
</dbReference>
<dbReference type="GO" id="GO:0005886">
    <property type="term" value="C:plasma membrane"/>
    <property type="evidence" value="ECO:0007669"/>
    <property type="project" value="UniProtKB-SubCell"/>
</dbReference>
<feature type="transmembrane region" description="Helical" evidence="13">
    <location>
        <begin position="189"/>
        <end position="214"/>
    </location>
</feature>
<dbReference type="SFLD" id="SFLDG00002">
    <property type="entry name" value="C1.7:_P-type_atpase_like"/>
    <property type="match status" value="1"/>
</dbReference>
<dbReference type="InterPro" id="IPR006121">
    <property type="entry name" value="HMA_dom"/>
</dbReference>
<feature type="transmembrane region" description="Helical" evidence="13">
    <location>
        <begin position="748"/>
        <end position="770"/>
    </location>
</feature>
<feature type="transmembrane region" description="Helical" evidence="13">
    <location>
        <begin position="226"/>
        <end position="247"/>
    </location>
</feature>
<evidence type="ECO:0000256" key="1">
    <source>
        <dbReference type="ARBA" id="ARBA00004651"/>
    </source>
</evidence>
<evidence type="ECO:0000256" key="8">
    <source>
        <dbReference type="ARBA" id="ARBA00022840"/>
    </source>
</evidence>
<dbReference type="EMBL" id="CP075546">
    <property type="protein sequence ID" value="QVV87474.1"/>
    <property type="molecule type" value="Genomic_DNA"/>
</dbReference>
<dbReference type="Pfam" id="PF00403">
    <property type="entry name" value="HMA"/>
    <property type="match status" value="2"/>
</dbReference>
<dbReference type="FunFam" id="2.70.150.10:FF:000020">
    <property type="entry name" value="Copper-exporting P-type ATPase A"/>
    <property type="match status" value="1"/>
</dbReference>
<dbReference type="KEGG" id="mrtj:KHC33_08785"/>
<dbReference type="SUPFAM" id="SSF81653">
    <property type="entry name" value="Calcium ATPase, transduction domain A"/>
    <property type="match status" value="1"/>
</dbReference>
<keyword evidence="6" id="KW-0479">Metal-binding</keyword>
<organism evidence="15 16">
    <name type="scientific">Methanospirillum purgamenti</name>
    <dbReference type="NCBI Taxonomy" id="2834276"/>
    <lineage>
        <taxon>Archaea</taxon>
        <taxon>Methanobacteriati</taxon>
        <taxon>Methanobacteriota</taxon>
        <taxon>Stenosarchaea group</taxon>
        <taxon>Methanomicrobia</taxon>
        <taxon>Methanomicrobiales</taxon>
        <taxon>Methanospirillaceae</taxon>
        <taxon>Methanospirillum</taxon>
    </lineage>
</organism>
<dbReference type="InterPro" id="IPR023214">
    <property type="entry name" value="HAD_sf"/>
</dbReference>
<dbReference type="CDD" id="cd02094">
    <property type="entry name" value="P-type_ATPase_Cu-like"/>
    <property type="match status" value="1"/>
</dbReference>
<dbReference type="GO" id="GO:0005507">
    <property type="term" value="F:copper ion binding"/>
    <property type="evidence" value="ECO:0007669"/>
    <property type="project" value="TreeGrafter"/>
</dbReference>
<keyword evidence="11" id="KW-0406">Ion transport</keyword>
<dbReference type="PROSITE" id="PS50846">
    <property type="entry name" value="HMA_2"/>
    <property type="match status" value="2"/>
</dbReference>
<dbReference type="NCBIfam" id="TIGR01494">
    <property type="entry name" value="ATPase_P-type"/>
    <property type="match status" value="1"/>
</dbReference>
<dbReference type="Gene3D" id="1.10.620.20">
    <property type="entry name" value="Ribonucleotide Reductase, subunit A"/>
    <property type="match status" value="1"/>
</dbReference>
<dbReference type="GO" id="GO:0043682">
    <property type="term" value="F:P-type divalent copper transporter activity"/>
    <property type="evidence" value="ECO:0007669"/>
    <property type="project" value="TreeGrafter"/>
</dbReference>
<dbReference type="SUPFAM" id="SSF47240">
    <property type="entry name" value="Ferritin-like"/>
    <property type="match status" value="1"/>
</dbReference>
<dbReference type="GO" id="GO:0016887">
    <property type="term" value="F:ATP hydrolysis activity"/>
    <property type="evidence" value="ECO:0007669"/>
    <property type="project" value="InterPro"/>
</dbReference>
<dbReference type="AlphaFoldDB" id="A0A8E7AYD3"/>
<dbReference type="InterPro" id="IPR059000">
    <property type="entry name" value="ATPase_P-type_domA"/>
</dbReference>
<name>A0A8E7AYD3_9EURY</name>
<dbReference type="InterPro" id="IPR009078">
    <property type="entry name" value="Ferritin-like_SF"/>
</dbReference>
<feature type="domain" description="HMA" evidence="14">
    <location>
        <begin position="7"/>
        <end position="73"/>
    </location>
</feature>
<dbReference type="CDD" id="cd00371">
    <property type="entry name" value="HMA"/>
    <property type="match status" value="2"/>
</dbReference>
<dbReference type="Gene3D" id="3.30.70.100">
    <property type="match status" value="2"/>
</dbReference>
<dbReference type="GeneID" id="65097275"/>
<dbReference type="InterPro" id="IPR017969">
    <property type="entry name" value="Heavy-metal-associated_CS"/>
</dbReference>
<keyword evidence="8" id="KW-0067">ATP-binding</keyword>
<dbReference type="PRINTS" id="PR00120">
    <property type="entry name" value="HATPASE"/>
</dbReference>
<dbReference type="GO" id="GO:0016491">
    <property type="term" value="F:oxidoreductase activity"/>
    <property type="evidence" value="ECO:0007669"/>
    <property type="project" value="InterPro"/>
</dbReference>
<dbReference type="InterPro" id="IPR044492">
    <property type="entry name" value="P_typ_ATPase_HD_dom"/>
</dbReference>
<dbReference type="FunFam" id="3.30.70.100:FF:000005">
    <property type="entry name" value="Copper-exporting P-type ATPase A"/>
    <property type="match status" value="1"/>
</dbReference>
<evidence type="ECO:0000256" key="3">
    <source>
        <dbReference type="ARBA" id="ARBA00022448"/>
    </source>
</evidence>
<dbReference type="InterPro" id="IPR011017">
    <property type="entry name" value="TRASH_dom"/>
</dbReference>
<accession>A0A8E7AYD3</accession>
<evidence type="ECO:0000256" key="9">
    <source>
        <dbReference type="ARBA" id="ARBA00022967"/>
    </source>
</evidence>
<sequence length="861" mass="93133">MEEEKKKEVDLQISGMHCATCAISVEKGLAATPGVMESKVNLATGKARISYDPSQVSLHDLTHAVEKSGFSVSHEKIIVKVGGMTCASCVQTVTHALLTLEGIISADVNLNTDRAYVTYNPSLVGIGDIRNVIISAGYQFLGTDRDKEDESDKIRERELSSQLQKIIIGFALSLLMMGMMYIPSHDMHLISYLQFIITTPVLIWLGSPIFRAAFTSLRNKTLNMDVMYAMGIGVAYGASVLGTFSIILDMSTLFYETALMLTAFLMLGRYLEARAKGRTSSAIKSLIGLQGESASVIRDGEEREIPVQDVLPGDIIQMRTGARIPVDGVIFSGSSYVDESMVTGEPLAVFRESGHEVIGGTLVTTGAFQYKATRVGSDTMLARIIRLVEEAQGSRPPVQRLADYVVAWFIPAVLLIAVLAFSYWYGIRGMDLRFSLQTMIAVLVVACPCALGLATPTAVTVGIGRGAEFGILIRNGSVLEIANKITLALFDKTGTITQGKPVVTDVDSFTENPGLLISMAASLEHLSDHPISSAILSKSKEEGIIPAEVQDFQTVSGSGLSGIIAGGIVRLGVRDYILSSGLSLTPPQDAIHTQREREGKTTVLVSRDSSILGLISIADQLKPEAGSCVRILNEMGIRSGMVTGDNKVTADAVASMVGIHEVFARVLPEGKEQEVSRVQKSGDVVAFIGDGINDAPALARADTGIAIGSGTDIAIESADIVLVRDSLIHIPAAIQLARKVMGRIRLNLFWAFAYNIILIPLAAGILYPVILFKPEYGALAMAFSSVTVISLSLLLKRYIPPALSYIERENHSKKELEKDPICGMMVDPKTAQYWSDFNEKRYYFCNKGCKETFDSNPEKYK</sequence>
<dbReference type="InterPro" id="IPR023298">
    <property type="entry name" value="ATPase_P-typ_TM_dom_sf"/>
</dbReference>
<gene>
    <name evidence="15" type="ORF">KHC33_08785</name>
</gene>
<evidence type="ECO:0000256" key="13">
    <source>
        <dbReference type="SAM" id="Phobius"/>
    </source>
</evidence>